<dbReference type="UniPathway" id="UPA00071"/>
<evidence type="ECO:0000256" key="3">
    <source>
        <dbReference type="ARBA" id="ARBA00022741"/>
    </source>
</evidence>
<comment type="catalytic activity">
    <reaction evidence="5">
        <text>phosphoenolpyruvate + GTP + H(+) = enolpyruvoyl-2-diphospho-5'-guanosine + diphosphate</text>
        <dbReference type="Rhea" id="RHEA:30519"/>
        <dbReference type="ChEBI" id="CHEBI:15378"/>
        <dbReference type="ChEBI" id="CHEBI:33019"/>
        <dbReference type="ChEBI" id="CHEBI:37565"/>
        <dbReference type="ChEBI" id="CHEBI:58702"/>
        <dbReference type="ChEBI" id="CHEBI:143701"/>
        <dbReference type="EC" id="2.7.7.105"/>
    </reaction>
</comment>
<dbReference type="PANTHER" id="PTHR40392">
    <property type="entry name" value="2-PHOSPHO-L-LACTATE GUANYLYLTRANSFERASE"/>
    <property type="match status" value="1"/>
</dbReference>
<dbReference type="InterPro" id="IPR002835">
    <property type="entry name" value="CofC"/>
</dbReference>
<protein>
    <recommendedName>
        <fullName evidence="5">Phosphoenolpyruvate guanylyltransferase</fullName>
        <shortName evidence="5">PEP guanylyltransferase</shortName>
        <ecNumber evidence="5">2.7.7.105</ecNumber>
    </recommendedName>
</protein>
<gene>
    <name evidence="5" type="primary">fbiD</name>
    <name evidence="7" type="ORF">SAMN05444374_10111</name>
</gene>
<dbReference type="GO" id="GO:0043814">
    <property type="term" value="F:phospholactate guanylyltransferase activity"/>
    <property type="evidence" value="ECO:0007669"/>
    <property type="project" value="InterPro"/>
</dbReference>
<dbReference type="AlphaFoldDB" id="A0A1I0SEA8"/>
<keyword evidence="4 5" id="KW-0342">GTP-binding</keyword>
<dbReference type="GO" id="GO:0005525">
    <property type="term" value="F:GTP binding"/>
    <property type="evidence" value="ECO:0007669"/>
    <property type="project" value="UniProtKB-KW"/>
</dbReference>
<dbReference type="NCBIfam" id="TIGR03552">
    <property type="entry name" value="F420_cofC"/>
    <property type="match status" value="1"/>
</dbReference>
<dbReference type="Proteomes" id="UP000182054">
    <property type="component" value="Unassembled WGS sequence"/>
</dbReference>
<keyword evidence="3 5" id="KW-0547">Nucleotide-binding</keyword>
<sequence length="244" mass="24476">MTTSPHTGTPAAPGDPNSRVHVVLAVKNLAGAKSRLATALPGSRRADLVVAMLLDTATAAASSSLVVGWSVVTPDPRVADAAARAGATTVSEPDLPVSDPTAPGGVDGLNRALSAAHDAVRGSGVDVVALAADLPALTTAEFDAAYRAATPTGRSVVADHTGLGTSALVVRGSGVDLRPLFGPDSAARHVSSGAVALTGSWPGLRLDVDTEDDVRRAVALGVGDRTLAVLTNAGWPVGEHRSRQ</sequence>
<accession>A0A1I0SEA8</accession>
<evidence type="ECO:0000313" key="7">
    <source>
        <dbReference type="EMBL" id="SFA37842.1"/>
    </source>
</evidence>
<keyword evidence="1 5" id="KW-0808">Transferase</keyword>
<dbReference type="OrthoDB" id="9151145at2"/>
<organism evidence="7 8">
    <name type="scientific">Rhodococcoides kroppenstedtii</name>
    <dbReference type="NCBI Taxonomy" id="293050"/>
    <lineage>
        <taxon>Bacteria</taxon>
        <taxon>Bacillati</taxon>
        <taxon>Actinomycetota</taxon>
        <taxon>Actinomycetes</taxon>
        <taxon>Mycobacteriales</taxon>
        <taxon>Nocardiaceae</taxon>
        <taxon>Rhodococcoides</taxon>
    </lineage>
</organism>
<comment type="similarity">
    <text evidence="5">Belongs to the CofC family.</text>
</comment>
<evidence type="ECO:0000313" key="8">
    <source>
        <dbReference type="Proteomes" id="UP000182054"/>
    </source>
</evidence>
<evidence type="ECO:0000256" key="6">
    <source>
        <dbReference type="SAM" id="MobiDB-lite"/>
    </source>
</evidence>
<dbReference type="EMBL" id="FOJN01000001">
    <property type="protein sequence ID" value="SFA37842.1"/>
    <property type="molecule type" value="Genomic_DNA"/>
</dbReference>
<comment type="pathway">
    <text evidence="5">Cofactor biosynthesis; coenzyme F420 biosynthesis.</text>
</comment>
<dbReference type="EC" id="2.7.7.105" evidence="5"/>
<comment type="function">
    <text evidence="5">Guanylyltransferase that catalyzes the activation of phosphoenolpyruvate (PEP) as enolpyruvoyl-2-diphospho-5'-guanosine, via the condensation of PEP with GTP. It is involved in the biosynthesis of coenzyme F420, a hydride carrier cofactor.</text>
</comment>
<name>A0A1I0SEA8_9NOCA</name>
<feature type="region of interest" description="Disordered" evidence="6">
    <location>
        <begin position="84"/>
        <end position="103"/>
    </location>
</feature>
<evidence type="ECO:0000256" key="4">
    <source>
        <dbReference type="ARBA" id="ARBA00023134"/>
    </source>
</evidence>
<proteinExistence type="inferred from homology"/>
<dbReference type="SUPFAM" id="SSF53448">
    <property type="entry name" value="Nucleotide-diphospho-sugar transferases"/>
    <property type="match status" value="1"/>
</dbReference>
<dbReference type="Gene3D" id="3.90.550.10">
    <property type="entry name" value="Spore Coat Polysaccharide Biosynthesis Protein SpsA, Chain A"/>
    <property type="match status" value="1"/>
</dbReference>
<dbReference type="GeneID" id="85484084"/>
<dbReference type="GO" id="GO:0052645">
    <property type="term" value="P:F420-0 metabolic process"/>
    <property type="evidence" value="ECO:0007669"/>
    <property type="project" value="UniProtKB-UniRule"/>
</dbReference>
<evidence type="ECO:0000256" key="5">
    <source>
        <dbReference type="HAMAP-Rule" id="MF_02114"/>
    </source>
</evidence>
<dbReference type="InterPro" id="IPR029044">
    <property type="entry name" value="Nucleotide-diphossugar_trans"/>
</dbReference>
<reference evidence="7 8" key="1">
    <citation type="submission" date="2016-10" db="EMBL/GenBank/DDBJ databases">
        <authorList>
            <person name="de Groot N.N."/>
        </authorList>
    </citation>
    <scope>NUCLEOTIDE SEQUENCE [LARGE SCALE GENOMIC DNA]</scope>
    <source>
        <strain evidence="7 8">DSM 44908</strain>
    </source>
</reference>
<dbReference type="RefSeq" id="WP_068364435.1">
    <property type="nucleotide sequence ID" value="NZ_FOJN01000001.1"/>
</dbReference>
<feature type="binding site" evidence="5">
    <location>
        <position position="185"/>
    </location>
    <ligand>
        <name>phosphoenolpyruvate</name>
        <dbReference type="ChEBI" id="CHEBI:58702"/>
    </ligand>
</feature>
<evidence type="ECO:0000256" key="2">
    <source>
        <dbReference type="ARBA" id="ARBA00022695"/>
    </source>
</evidence>
<dbReference type="PANTHER" id="PTHR40392:SF1">
    <property type="entry name" value="2-PHOSPHO-L-LACTATE GUANYLYLTRANSFERASE"/>
    <property type="match status" value="1"/>
</dbReference>
<evidence type="ECO:0000256" key="1">
    <source>
        <dbReference type="ARBA" id="ARBA00022679"/>
    </source>
</evidence>
<feature type="binding site" evidence="5">
    <location>
        <position position="165"/>
    </location>
    <ligand>
        <name>phosphoenolpyruvate</name>
        <dbReference type="ChEBI" id="CHEBI:58702"/>
    </ligand>
</feature>
<dbReference type="HAMAP" id="MF_02114">
    <property type="entry name" value="CofC"/>
    <property type="match status" value="1"/>
</dbReference>
<dbReference type="Pfam" id="PF01983">
    <property type="entry name" value="CofC"/>
    <property type="match status" value="1"/>
</dbReference>
<feature type="binding site" evidence="5">
    <location>
        <position position="182"/>
    </location>
    <ligand>
        <name>phosphoenolpyruvate</name>
        <dbReference type="ChEBI" id="CHEBI:58702"/>
    </ligand>
</feature>
<keyword evidence="2 5" id="KW-0548">Nucleotidyltransferase</keyword>